<gene>
    <name evidence="1" type="ORF">ElyMa_003030400</name>
</gene>
<protein>
    <submittedName>
        <fullName evidence="1">Uncharacterized protein</fullName>
    </submittedName>
</protein>
<name>A0AAV4IK04_9GAST</name>
<organism evidence="1 2">
    <name type="scientific">Elysia marginata</name>
    <dbReference type="NCBI Taxonomy" id="1093978"/>
    <lineage>
        <taxon>Eukaryota</taxon>
        <taxon>Metazoa</taxon>
        <taxon>Spiralia</taxon>
        <taxon>Lophotrochozoa</taxon>
        <taxon>Mollusca</taxon>
        <taxon>Gastropoda</taxon>
        <taxon>Heterobranchia</taxon>
        <taxon>Euthyneura</taxon>
        <taxon>Panpulmonata</taxon>
        <taxon>Sacoglossa</taxon>
        <taxon>Placobranchoidea</taxon>
        <taxon>Plakobranchidae</taxon>
        <taxon>Elysia</taxon>
    </lineage>
</organism>
<accession>A0AAV4IK04</accession>
<evidence type="ECO:0000313" key="2">
    <source>
        <dbReference type="Proteomes" id="UP000762676"/>
    </source>
</evidence>
<evidence type="ECO:0000313" key="1">
    <source>
        <dbReference type="EMBL" id="GFS09146.1"/>
    </source>
</evidence>
<sequence>MADGPGLGGSNSSCYWWCRPSPDGANLDVRQYAGDAGKSRDGVCKKCQQFEYTKASRFISRFEYSKASRFISRFEYSKTSLFYNFAARVFET</sequence>
<reference evidence="1 2" key="1">
    <citation type="journal article" date="2021" name="Elife">
        <title>Chloroplast acquisition without the gene transfer in kleptoplastic sea slugs, Plakobranchus ocellatus.</title>
        <authorList>
            <person name="Maeda T."/>
            <person name="Takahashi S."/>
            <person name="Yoshida T."/>
            <person name="Shimamura S."/>
            <person name="Takaki Y."/>
            <person name="Nagai Y."/>
            <person name="Toyoda A."/>
            <person name="Suzuki Y."/>
            <person name="Arimoto A."/>
            <person name="Ishii H."/>
            <person name="Satoh N."/>
            <person name="Nishiyama T."/>
            <person name="Hasebe M."/>
            <person name="Maruyama T."/>
            <person name="Minagawa J."/>
            <person name="Obokata J."/>
            <person name="Shigenobu S."/>
        </authorList>
    </citation>
    <scope>NUCLEOTIDE SEQUENCE [LARGE SCALE GENOMIC DNA]</scope>
</reference>
<dbReference type="Proteomes" id="UP000762676">
    <property type="component" value="Unassembled WGS sequence"/>
</dbReference>
<proteinExistence type="predicted"/>
<comment type="caution">
    <text evidence="1">The sequence shown here is derived from an EMBL/GenBank/DDBJ whole genome shotgun (WGS) entry which is preliminary data.</text>
</comment>
<dbReference type="AlphaFoldDB" id="A0AAV4IK04"/>
<dbReference type="EMBL" id="BMAT01006261">
    <property type="protein sequence ID" value="GFS09146.1"/>
    <property type="molecule type" value="Genomic_DNA"/>
</dbReference>
<keyword evidence="2" id="KW-1185">Reference proteome</keyword>